<accession>A0A9D1Z6B3</accession>
<name>A0A9D1Z6B3_9FIRM</name>
<dbReference type="PANTHER" id="PTHR42756:SF1">
    <property type="entry name" value="TRANSCRIPTIONAL REPRESSOR OF EMRAB OPERON"/>
    <property type="match status" value="1"/>
</dbReference>
<sequence length="141" mass="15740">MELQSCINFLLTTAQHEVFQTFSAGLAQFNITPGQYGVLSCLWQNGSCTPKEIAQILRLENSTISGVLDRMQKRGLIDRVVDPNDRRSVRVVPTEEGGAMKDDVLRLIEELNIDILSGFTAEQRATLISCLQQISKMDEPI</sequence>
<dbReference type="PROSITE" id="PS50995">
    <property type="entry name" value="HTH_MARR_2"/>
    <property type="match status" value="1"/>
</dbReference>
<keyword evidence="1" id="KW-0805">Transcription regulation</keyword>
<keyword evidence="3" id="KW-0804">Transcription</keyword>
<reference evidence="5" key="2">
    <citation type="submission" date="2021-04" db="EMBL/GenBank/DDBJ databases">
        <authorList>
            <person name="Gilroy R."/>
        </authorList>
    </citation>
    <scope>NUCLEOTIDE SEQUENCE</scope>
    <source>
        <strain evidence="5">CHK33-7979</strain>
    </source>
</reference>
<evidence type="ECO:0000313" key="5">
    <source>
        <dbReference type="EMBL" id="HIY74050.1"/>
    </source>
</evidence>
<organism evidence="5 6">
    <name type="scientific">Candidatus Intestinimonas merdavium</name>
    <dbReference type="NCBI Taxonomy" id="2838622"/>
    <lineage>
        <taxon>Bacteria</taxon>
        <taxon>Bacillati</taxon>
        <taxon>Bacillota</taxon>
        <taxon>Clostridia</taxon>
        <taxon>Eubacteriales</taxon>
        <taxon>Intestinimonas</taxon>
    </lineage>
</organism>
<proteinExistence type="predicted"/>
<evidence type="ECO:0000256" key="3">
    <source>
        <dbReference type="ARBA" id="ARBA00023163"/>
    </source>
</evidence>
<protein>
    <submittedName>
        <fullName evidence="5">MarR family transcriptional regulator</fullName>
    </submittedName>
</protein>
<evidence type="ECO:0000259" key="4">
    <source>
        <dbReference type="PROSITE" id="PS50995"/>
    </source>
</evidence>
<dbReference type="Proteomes" id="UP000886824">
    <property type="component" value="Unassembled WGS sequence"/>
</dbReference>
<reference evidence="5" key="1">
    <citation type="journal article" date="2021" name="PeerJ">
        <title>Extensive microbial diversity within the chicken gut microbiome revealed by metagenomics and culture.</title>
        <authorList>
            <person name="Gilroy R."/>
            <person name="Ravi A."/>
            <person name="Getino M."/>
            <person name="Pursley I."/>
            <person name="Horton D.L."/>
            <person name="Alikhan N.F."/>
            <person name="Baker D."/>
            <person name="Gharbi K."/>
            <person name="Hall N."/>
            <person name="Watson M."/>
            <person name="Adriaenssens E.M."/>
            <person name="Foster-Nyarko E."/>
            <person name="Jarju S."/>
            <person name="Secka A."/>
            <person name="Antonio M."/>
            <person name="Oren A."/>
            <person name="Chaudhuri R.R."/>
            <person name="La Ragione R."/>
            <person name="Hildebrand F."/>
            <person name="Pallen M.J."/>
        </authorList>
    </citation>
    <scope>NUCLEOTIDE SEQUENCE</scope>
    <source>
        <strain evidence="5">CHK33-7979</strain>
    </source>
</reference>
<feature type="domain" description="HTH marR-type" evidence="4">
    <location>
        <begin position="1"/>
        <end position="136"/>
    </location>
</feature>
<evidence type="ECO:0000256" key="2">
    <source>
        <dbReference type="ARBA" id="ARBA00023125"/>
    </source>
</evidence>
<dbReference type="Pfam" id="PF01047">
    <property type="entry name" value="MarR"/>
    <property type="match status" value="1"/>
</dbReference>
<dbReference type="PRINTS" id="PR00598">
    <property type="entry name" value="HTHMARR"/>
</dbReference>
<dbReference type="Gene3D" id="1.10.10.10">
    <property type="entry name" value="Winged helix-like DNA-binding domain superfamily/Winged helix DNA-binding domain"/>
    <property type="match status" value="1"/>
</dbReference>
<gene>
    <name evidence="5" type="ORF">H9826_08780</name>
</gene>
<dbReference type="InterPro" id="IPR036388">
    <property type="entry name" value="WH-like_DNA-bd_sf"/>
</dbReference>
<dbReference type="SUPFAM" id="SSF46785">
    <property type="entry name" value="Winged helix' DNA-binding domain"/>
    <property type="match status" value="1"/>
</dbReference>
<dbReference type="AlphaFoldDB" id="A0A9D1Z6B3"/>
<keyword evidence="2" id="KW-0238">DNA-binding</keyword>
<dbReference type="EMBL" id="DXCX01000089">
    <property type="protein sequence ID" value="HIY74050.1"/>
    <property type="molecule type" value="Genomic_DNA"/>
</dbReference>
<comment type="caution">
    <text evidence="5">The sequence shown here is derived from an EMBL/GenBank/DDBJ whole genome shotgun (WGS) entry which is preliminary data.</text>
</comment>
<dbReference type="PANTHER" id="PTHR42756">
    <property type="entry name" value="TRANSCRIPTIONAL REGULATOR, MARR"/>
    <property type="match status" value="1"/>
</dbReference>
<dbReference type="GO" id="GO:0003700">
    <property type="term" value="F:DNA-binding transcription factor activity"/>
    <property type="evidence" value="ECO:0007669"/>
    <property type="project" value="InterPro"/>
</dbReference>
<evidence type="ECO:0000313" key="6">
    <source>
        <dbReference type="Proteomes" id="UP000886824"/>
    </source>
</evidence>
<dbReference type="SMART" id="SM00347">
    <property type="entry name" value="HTH_MARR"/>
    <property type="match status" value="1"/>
</dbReference>
<dbReference type="InterPro" id="IPR036390">
    <property type="entry name" value="WH_DNA-bd_sf"/>
</dbReference>
<evidence type="ECO:0000256" key="1">
    <source>
        <dbReference type="ARBA" id="ARBA00023015"/>
    </source>
</evidence>
<dbReference type="GO" id="GO:0003677">
    <property type="term" value="F:DNA binding"/>
    <property type="evidence" value="ECO:0007669"/>
    <property type="project" value="UniProtKB-KW"/>
</dbReference>
<dbReference type="InterPro" id="IPR000835">
    <property type="entry name" value="HTH_MarR-typ"/>
</dbReference>